<feature type="transmembrane region" description="Helical" evidence="3">
    <location>
        <begin position="6"/>
        <end position="25"/>
    </location>
</feature>
<sequence length="1869" mass="208901">MPPTKNHWYFGAALAVLLLAIFTGLRLLQAILLAPVFLSSFAFFVLAGLVYYAIRSDRESQPSPASRQRRAIRPLRFTQSAAWAATLDGNPTDSTHPPIRPNASPELNNIWNRFLGLIIQHFVLPWYDRISPSPAFPYAVDGVIRDAVQEVIHRAEAVDWPIVMVSKVLPVLTNHLQHYRSVEHHTTTSPLLPLPLPPRPHKAFSDPHLSSSAIEEHLRQTLTRIISQAVPEKDQTPVVVTIVREIFLGAVVTPMLTMICEADFWNRQIDEHVGKYLHEQQQVDKFLSALSSLPASKSSTIFAPSLTRKNRNPASINADSTTSQFDVFLKSIRKLKSLGEARRLRADVERELRVAKVAFTEDARKVAAGDGPKGKDGDKETRRNRKYVERLEKARMDIDTRIDMLSGDSKQQNHSKTVSIEDHSDGHVTLYTILLDPSSLAYWLEHMERRQRSRLVQYWLTVEGFKDPLEVAGIDGPSPDRSSADDTVHEDVKFLYSTYFADPSSAVIEISPRYKEIIEHGALVDKLDASEITKIKRAIFSSQKEVYEQMEEEDWNTFRKGELFRKAVGDLQRSGLFTKSMSEEKHASRQVSIDNPEPYTIPSSHHTPGPKPPRKRQTIPETSKSLLNLLPRTSNTGLASPLPGASPETSSRKCNLAPPPPLLSAAAAPPSAPSLHLTEVRVASPPPFLRSYSDSTQKLSDQKLVGTNVTGRKGSAGDVEHLQSQLQHQLSLPYSPSSPQSPSPHHTPRLLESPRLLSPAMTSAPLDAPPPTARRSSQLDFLINSAGEEPERSKLFGDDDYDDGENEEETRRMEAIQTALSEIIADDAGDAETQQTRDGKRSALESPADVNEKDMWSSMILPENSAKENKIRKTRSAEDMRNRSSPLSPKVPRVVLSSERHQPRRRESTLLFDDTLPEDDEVSISPSNDDEASSDLFDSSIIPTPGDLQLSSTIARLGASLTELAEQSTLLESLIGQAELTGNQKELKILRRSHTSVRREIRAKEWQKREFIRQEEENRLVPGRTRLDIPSAVVCDDADGAANSAVGLGAKQVVRYTVRVSQVSHGQTIPGWVVTRRYNEFWEMDKSLREWASARGEIGVIDTLKRVEIPGKRIVGLGSISSGFVESRRAALEKYLQGLLASSSICDSYIFRAFISLTPSVPNGSSSLFNGPLSSLAPLAPHNVLKSLYKTISPGGAFDDFNDATGVTDFMYSGLSRQINDIGGMVGLGLGYPSSTNSDAESVAGAPLGEGMTSFTAPICDLFIEMFDLTEKEWLRRQAIVIILQQFLGGTIERKVREALRLVTSPSSLGKSLSALQDALFPSGLRRPPATPRTEEEKSETRSKAGKKLGLVIPELVANMMGRGNARRAARRVFGTLQDERMNQHLVLCVMDVSRDVEADLDGHSNRPSAHPAALVAHNRRISTKMEQRAFYDPMVDWVNEGADGDWSPSHPSDAQRESILYLCLFLVIILIFWQGKIAYWWDKKRFRVIATGEIKEKRVWRTIPVPILWPFKILTVLYHELSHAIVGMCTIWWKQWRRGVPQGYTKGYILFIMVDKYEGGLTAFGGDIEPNYTLTLPAGYIGSCLFGCWFLFTGFDAKWSKFGALSLICLTVLAVIICMLVRAKSAITHHWHHMRAWFFRWIFCNPGKAKSEDEKHEYARETRNQEADYRHEQDPEGPTEHDLHASQDIIIACSVFVDILLWAAWNWDDSIYLRLVMLFMGLMSALYAVWDIALDGIKYAKVAQSDATLMAQAYNKKTEKHNNKVIFRFHRAFKIADVEREASESSPSHARDNLAIVYASLWLMAKLVVIVAVLVGAYFCFRLTKVEQAIESREFLPAQFHYGPANLESDISGVSDAVSGEVSSWVAS</sequence>
<gene>
    <name evidence="7" type="ORF">L202_00384</name>
</gene>
<feature type="compositionally biased region" description="Basic and acidic residues" evidence="2">
    <location>
        <begin position="1333"/>
        <end position="1343"/>
    </location>
</feature>
<dbReference type="RefSeq" id="XP_018998237.1">
    <property type="nucleotide sequence ID" value="XM_019133532.1"/>
</dbReference>
<dbReference type="OrthoDB" id="120967at2759"/>
<organism evidence="7 8">
    <name type="scientific">Cryptococcus amylolentus CBS 6039</name>
    <dbReference type="NCBI Taxonomy" id="1295533"/>
    <lineage>
        <taxon>Eukaryota</taxon>
        <taxon>Fungi</taxon>
        <taxon>Dikarya</taxon>
        <taxon>Basidiomycota</taxon>
        <taxon>Agaricomycotina</taxon>
        <taxon>Tremellomycetes</taxon>
        <taxon>Tremellales</taxon>
        <taxon>Cryptococcaceae</taxon>
        <taxon>Cryptococcus</taxon>
    </lineage>
</organism>
<evidence type="ECO:0008006" key="9">
    <source>
        <dbReference type="Google" id="ProtNLM"/>
    </source>
</evidence>
<feature type="domain" description="PX" evidence="5">
    <location>
        <begin position="1034"/>
        <end position="1161"/>
    </location>
</feature>
<dbReference type="Pfam" id="PF08628">
    <property type="entry name" value="Nexin_C"/>
    <property type="match status" value="1"/>
</dbReference>
<evidence type="ECO:0000256" key="3">
    <source>
        <dbReference type="SAM" id="Phobius"/>
    </source>
</evidence>
<feature type="compositionally biased region" description="Basic and acidic residues" evidence="2">
    <location>
        <begin position="898"/>
        <end position="908"/>
    </location>
</feature>
<comment type="caution">
    <text evidence="7">The sequence shown here is derived from an EMBL/GenBank/DDBJ whole genome shotgun (WGS) entry which is preliminary data.</text>
</comment>
<keyword evidence="8" id="KW-1185">Reference proteome</keyword>
<keyword evidence="3" id="KW-1133">Transmembrane helix</keyword>
<dbReference type="SMART" id="SM00315">
    <property type="entry name" value="RGS"/>
    <property type="match status" value="1"/>
</dbReference>
<dbReference type="InterPro" id="IPR001683">
    <property type="entry name" value="PX_dom"/>
</dbReference>
<feature type="transmembrane region" description="Helical" evidence="3">
    <location>
        <begin position="32"/>
        <end position="54"/>
    </location>
</feature>
<evidence type="ECO:0000313" key="8">
    <source>
        <dbReference type="Proteomes" id="UP000094065"/>
    </source>
</evidence>
<dbReference type="InterPro" id="IPR036871">
    <property type="entry name" value="PX_dom_sf"/>
</dbReference>
<dbReference type="PANTHER" id="PTHR22775:SF3">
    <property type="entry name" value="SORTING NEXIN-13"/>
    <property type="match status" value="1"/>
</dbReference>
<comment type="similarity">
    <text evidence="1">Belongs to the sorting nexin family.</text>
</comment>
<dbReference type="SMART" id="SM00313">
    <property type="entry name" value="PXA"/>
    <property type="match status" value="1"/>
</dbReference>
<feature type="transmembrane region" description="Helical" evidence="3">
    <location>
        <begin position="1575"/>
        <end position="1593"/>
    </location>
</feature>
<dbReference type="PANTHER" id="PTHR22775">
    <property type="entry name" value="SORTING NEXIN"/>
    <property type="match status" value="1"/>
</dbReference>
<evidence type="ECO:0000259" key="5">
    <source>
        <dbReference type="PROSITE" id="PS50195"/>
    </source>
</evidence>
<feature type="compositionally biased region" description="Basic and acidic residues" evidence="2">
    <location>
        <begin position="865"/>
        <end position="882"/>
    </location>
</feature>
<dbReference type="InterPro" id="IPR003114">
    <property type="entry name" value="Phox_assoc"/>
</dbReference>
<feature type="compositionally biased region" description="Low complexity" evidence="2">
    <location>
        <begin position="722"/>
        <end position="751"/>
    </location>
</feature>
<feature type="transmembrane region" description="Helical" evidence="3">
    <location>
        <begin position="1712"/>
        <end position="1731"/>
    </location>
</feature>
<feature type="region of interest" description="Disordered" evidence="2">
    <location>
        <begin position="631"/>
        <end position="670"/>
    </location>
</feature>
<feature type="domain" description="PXA" evidence="6">
    <location>
        <begin position="104"/>
        <end position="273"/>
    </location>
</feature>
<dbReference type="Gene3D" id="3.30.1520.10">
    <property type="entry name" value="Phox-like domain"/>
    <property type="match status" value="1"/>
</dbReference>
<evidence type="ECO:0000256" key="1">
    <source>
        <dbReference type="ARBA" id="ARBA00010883"/>
    </source>
</evidence>
<feature type="transmembrane region" description="Helical" evidence="3">
    <location>
        <begin position="1605"/>
        <end position="1624"/>
    </location>
</feature>
<dbReference type="STRING" id="1295533.A0A1E3I755"/>
<dbReference type="GeneID" id="30151693"/>
<keyword evidence="3" id="KW-0472">Membrane</keyword>
<dbReference type="InterPro" id="IPR013937">
    <property type="entry name" value="Sorting_nexin_C"/>
</dbReference>
<dbReference type="Proteomes" id="UP000094065">
    <property type="component" value="Unassembled WGS sequence"/>
</dbReference>
<feature type="transmembrane region" description="Helical" evidence="3">
    <location>
        <begin position="1690"/>
        <end position="1706"/>
    </location>
</feature>
<dbReference type="Pfam" id="PF00787">
    <property type="entry name" value="PX"/>
    <property type="match status" value="1"/>
</dbReference>
<feature type="region of interest" description="Disordered" evidence="2">
    <location>
        <begin position="703"/>
        <end position="751"/>
    </location>
</feature>
<feature type="compositionally biased region" description="Acidic residues" evidence="2">
    <location>
        <begin position="798"/>
        <end position="808"/>
    </location>
</feature>
<dbReference type="PROSITE" id="PS50132">
    <property type="entry name" value="RGS"/>
    <property type="match status" value="1"/>
</dbReference>
<feature type="region of interest" description="Disordered" evidence="2">
    <location>
        <begin position="579"/>
        <end position="618"/>
    </location>
</feature>
<feature type="region of interest" description="Disordered" evidence="2">
    <location>
        <begin position="1655"/>
        <end position="1682"/>
    </location>
</feature>
<name>A0A1E3I755_9TREE</name>
<dbReference type="PROSITE" id="PS51207">
    <property type="entry name" value="PXA"/>
    <property type="match status" value="1"/>
</dbReference>
<dbReference type="GO" id="GO:0035091">
    <property type="term" value="F:phosphatidylinositol binding"/>
    <property type="evidence" value="ECO:0007669"/>
    <property type="project" value="InterPro"/>
</dbReference>
<evidence type="ECO:0000256" key="2">
    <source>
        <dbReference type="SAM" id="MobiDB-lite"/>
    </source>
</evidence>
<dbReference type="Gene3D" id="1.10.167.10">
    <property type="entry name" value="Regulator of G-protein Signalling 4, domain 2"/>
    <property type="match status" value="1"/>
</dbReference>
<evidence type="ECO:0000259" key="4">
    <source>
        <dbReference type="PROSITE" id="PS50132"/>
    </source>
</evidence>
<dbReference type="Pfam" id="PF02194">
    <property type="entry name" value="PXA"/>
    <property type="match status" value="1"/>
</dbReference>
<dbReference type="Pfam" id="PF13398">
    <property type="entry name" value="Peptidase_M50B"/>
    <property type="match status" value="1"/>
</dbReference>
<feature type="region of interest" description="Disordered" evidence="2">
    <location>
        <begin position="785"/>
        <end position="812"/>
    </location>
</feature>
<feature type="region of interest" description="Disordered" evidence="2">
    <location>
        <begin position="367"/>
        <end position="387"/>
    </location>
</feature>
<dbReference type="EMBL" id="AWGJ01000001">
    <property type="protein sequence ID" value="ODN84434.1"/>
    <property type="molecule type" value="Genomic_DNA"/>
</dbReference>
<dbReference type="InterPro" id="IPR036305">
    <property type="entry name" value="RGS_sf"/>
</dbReference>
<feature type="region of interest" description="Disordered" evidence="2">
    <location>
        <begin position="1322"/>
        <end position="1345"/>
    </location>
</feature>
<dbReference type="InterPro" id="IPR044926">
    <property type="entry name" value="RGS_subdomain_2"/>
</dbReference>
<reference evidence="7 8" key="1">
    <citation type="submission" date="2016-06" db="EMBL/GenBank/DDBJ databases">
        <title>Evolution of pathogenesis and genome organization in the Tremellales.</title>
        <authorList>
            <person name="Cuomo C."/>
            <person name="Litvintseva A."/>
            <person name="Heitman J."/>
            <person name="Chen Y."/>
            <person name="Sun S."/>
            <person name="Springer D."/>
            <person name="Dromer F."/>
            <person name="Young S."/>
            <person name="Zeng Q."/>
            <person name="Chapman S."/>
            <person name="Gujja S."/>
            <person name="Saif S."/>
            <person name="Birren B."/>
        </authorList>
    </citation>
    <scope>NUCLEOTIDE SEQUENCE [LARGE SCALE GENOMIC DNA]</scope>
    <source>
        <strain evidence="7 8">CBS 6039</strain>
    </source>
</reference>
<dbReference type="PROSITE" id="PS50195">
    <property type="entry name" value="PX"/>
    <property type="match status" value="1"/>
</dbReference>
<feature type="transmembrane region" description="Helical" evidence="3">
    <location>
        <begin position="1796"/>
        <end position="1820"/>
    </location>
</feature>
<dbReference type="InterPro" id="IPR016137">
    <property type="entry name" value="RGS"/>
</dbReference>
<feature type="compositionally biased region" description="Acidic residues" evidence="2">
    <location>
        <begin position="915"/>
        <end position="933"/>
    </location>
</feature>
<dbReference type="Pfam" id="PF00615">
    <property type="entry name" value="RGS"/>
    <property type="match status" value="1"/>
</dbReference>
<feature type="domain" description="RGS" evidence="4">
    <location>
        <begin position="429"/>
        <end position="568"/>
    </location>
</feature>
<keyword evidence="3" id="KW-0812">Transmembrane</keyword>
<protein>
    <recommendedName>
        <fullName evidence="9">PXA domain-containing protein</fullName>
    </recommendedName>
</protein>
<evidence type="ECO:0000313" key="7">
    <source>
        <dbReference type="EMBL" id="ODN84434.1"/>
    </source>
</evidence>
<dbReference type="SUPFAM" id="SSF64268">
    <property type="entry name" value="PX domain"/>
    <property type="match status" value="1"/>
</dbReference>
<feature type="transmembrane region" description="Helical" evidence="3">
    <location>
        <begin position="1460"/>
        <end position="1482"/>
    </location>
</feature>
<evidence type="ECO:0000259" key="6">
    <source>
        <dbReference type="PROSITE" id="PS51207"/>
    </source>
</evidence>
<dbReference type="InterPro" id="IPR049500">
    <property type="entry name" value="Peptidase_M50B-like"/>
</dbReference>
<feature type="region of interest" description="Disordered" evidence="2">
    <location>
        <begin position="824"/>
        <end position="939"/>
    </location>
</feature>
<proteinExistence type="inferred from homology"/>
<accession>A0A1E3I755</accession>
<dbReference type="SUPFAM" id="SSF48097">
    <property type="entry name" value="Regulator of G-protein signaling, RGS"/>
    <property type="match status" value="1"/>
</dbReference>